<gene>
    <name evidence="8" type="ORF">G3M78_09460</name>
</gene>
<name>A0A7T0C2Z5_9BACT</name>
<dbReference type="Gene3D" id="6.10.340.10">
    <property type="match status" value="1"/>
</dbReference>
<evidence type="ECO:0000313" key="9">
    <source>
        <dbReference type="Proteomes" id="UP000594464"/>
    </source>
</evidence>
<evidence type="ECO:0000259" key="7">
    <source>
        <dbReference type="PROSITE" id="PS50885"/>
    </source>
</evidence>
<dbReference type="PROSITE" id="PS50885">
    <property type="entry name" value="HAMP"/>
    <property type="match status" value="2"/>
</dbReference>
<feature type="domain" description="HAMP" evidence="7">
    <location>
        <begin position="510"/>
        <end position="562"/>
    </location>
</feature>
<dbReference type="AlphaFoldDB" id="A0A7T0C2Z5"/>
<organism evidence="8 9">
    <name type="scientific">Candidatus Nitrohelix vancouverensis</name>
    <dbReference type="NCBI Taxonomy" id="2705534"/>
    <lineage>
        <taxon>Bacteria</taxon>
        <taxon>Pseudomonadati</taxon>
        <taxon>Nitrospinota/Tectimicrobiota group</taxon>
        <taxon>Nitrospinota</taxon>
        <taxon>Nitrospinia</taxon>
        <taxon>Nitrospinales</taxon>
        <taxon>Nitrospinaceae</taxon>
        <taxon>Candidatus Nitrohelix</taxon>
    </lineage>
</organism>
<dbReference type="SMART" id="SM00283">
    <property type="entry name" value="MA"/>
    <property type="match status" value="1"/>
</dbReference>
<dbReference type="KEGG" id="nva:G3M78_09460"/>
<dbReference type="EMBL" id="CP048620">
    <property type="protein sequence ID" value="QPJ65607.1"/>
    <property type="molecule type" value="Genomic_DNA"/>
</dbReference>
<dbReference type="InterPro" id="IPR003660">
    <property type="entry name" value="HAMP_dom"/>
</dbReference>
<dbReference type="Gene3D" id="1.10.287.950">
    <property type="entry name" value="Methyl-accepting chemotaxis protein"/>
    <property type="match status" value="1"/>
</dbReference>
<evidence type="ECO:0000256" key="2">
    <source>
        <dbReference type="ARBA" id="ARBA00029447"/>
    </source>
</evidence>
<evidence type="ECO:0000313" key="8">
    <source>
        <dbReference type="EMBL" id="QPJ65607.1"/>
    </source>
</evidence>
<evidence type="ECO:0000256" key="3">
    <source>
        <dbReference type="PROSITE-ProRule" id="PRU00284"/>
    </source>
</evidence>
<evidence type="ECO:0000256" key="1">
    <source>
        <dbReference type="ARBA" id="ARBA00023224"/>
    </source>
</evidence>
<feature type="transmembrane region" description="Helical" evidence="5">
    <location>
        <begin position="354"/>
        <end position="372"/>
    </location>
</feature>
<dbReference type="GO" id="GO:0007165">
    <property type="term" value="P:signal transduction"/>
    <property type="evidence" value="ECO:0007669"/>
    <property type="project" value="UniProtKB-KW"/>
</dbReference>
<dbReference type="CDD" id="cd11386">
    <property type="entry name" value="MCP_signal"/>
    <property type="match status" value="1"/>
</dbReference>
<evidence type="ECO:0000256" key="4">
    <source>
        <dbReference type="SAM" id="MobiDB-lite"/>
    </source>
</evidence>
<dbReference type="GO" id="GO:0016020">
    <property type="term" value="C:membrane"/>
    <property type="evidence" value="ECO:0007669"/>
    <property type="project" value="InterPro"/>
</dbReference>
<evidence type="ECO:0000256" key="5">
    <source>
        <dbReference type="SAM" id="Phobius"/>
    </source>
</evidence>
<comment type="similarity">
    <text evidence="2">Belongs to the methyl-accepting chemotaxis (MCP) protein family.</text>
</comment>
<dbReference type="PROSITE" id="PS50111">
    <property type="entry name" value="CHEMOTAXIS_TRANSDUC_2"/>
    <property type="match status" value="1"/>
</dbReference>
<dbReference type="Proteomes" id="UP000594464">
    <property type="component" value="Chromosome"/>
</dbReference>
<dbReference type="Pfam" id="PF00672">
    <property type="entry name" value="HAMP"/>
    <property type="match status" value="2"/>
</dbReference>
<keyword evidence="5" id="KW-0472">Membrane</keyword>
<dbReference type="SMART" id="SM00304">
    <property type="entry name" value="HAMP"/>
    <property type="match status" value="2"/>
</dbReference>
<feature type="transmembrane region" description="Helical" evidence="5">
    <location>
        <begin position="10"/>
        <end position="28"/>
    </location>
</feature>
<feature type="domain" description="HAMP" evidence="7">
    <location>
        <begin position="374"/>
        <end position="427"/>
    </location>
</feature>
<evidence type="ECO:0000259" key="6">
    <source>
        <dbReference type="PROSITE" id="PS50111"/>
    </source>
</evidence>
<sequence length="825" mass="89306">MGNLSVQQKVYAVIGVLFVVIVASGIYIDTAVKDSREQLLTADALGRQRMLTQSMAKAGMGYAMAKGRVRTIEQQIEALDQYVTKMRGVYTATIVGTAKKVELGISMDPKSETHPAVPFPATFARMVNEEFGKGRDFTIDIISDDPVNPEQNLKNAMDQEANNFLNAGKGNLFTRTSEENNKLYMTVYTADKATVQACASCHTAMKGKEFKVGDILGIRKFRMVFSDDIVMGKSELEASLDEYESGKMVFEETLSAVKNGGRYPLDMNRSQFREVPKSEDPLVTAKIAEIEKKFAGYTEAVETLTSSEVNSLPYRKAQGIILSESNSLRKMSSELADIFNKNVQAAQLSIQNSVIITSIINVIILIFIGLFLKRVVIQPVQRISHALELTARGDLNQEPLPVNSGDEVGVLSRSCNSLIERLQAFIQNTEDILSGSSTKKTFGLEGIFEASLGSMADQAEAKRNTEAEQKRTAREQEEMKAQQVEQERRQAEEESQRQREQMEREQKQAEELNQKVSSILDVVDAAAKGDLTHEVTVKGSDPVGRMGEGLSKFFSDLKNSISDIANTSQTLASSSEELTSVSREMAGNATETSNQAGVVSAASEEISRNIQTVATGTEEMNASIKEIARNAGEAASVARNAVKVAETTTETVGKLGDSSAEIGEVIKVITSIAEQTNLLALNATIEAARAGEAGKGFAVVANEVKELAKETGKATEEISQKIQAIQSDTSNAVKAIGEISQIINQINDISNTIASAVEEQTATTAEMGRNVGEAAKGSSEISQNIEGVARAANDTTSGVNQTQTAANELAQMASDLQKLVQRFKI</sequence>
<feature type="region of interest" description="Disordered" evidence="4">
    <location>
        <begin position="456"/>
        <end position="512"/>
    </location>
</feature>
<feature type="compositionally biased region" description="Basic and acidic residues" evidence="4">
    <location>
        <begin position="459"/>
        <end position="512"/>
    </location>
</feature>
<protein>
    <submittedName>
        <fullName evidence="8">HAMP domain-containing protein</fullName>
    </submittedName>
</protein>
<dbReference type="Pfam" id="PF11845">
    <property type="entry name" value="Tll0287-like"/>
    <property type="match status" value="1"/>
</dbReference>
<keyword evidence="5" id="KW-1133">Transmembrane helix</keyword>
<reference evidence="9" key="1">
    <citation type="submission" date="2020-02" db="EMBL/GenBank/DDBJ databases">
        <title>Genomic and physiological characterization of two novel Nitrospinaceae genera.</title>
        <authorList>
            <person name="Mueller A.J."/>
            <person name="Jung M.-Y."/>
            <person name="Strachan C.R."/>
            <person name="Herbold C.W."/>
            <person name="Kirkegaard R.H."/>
            <person name="Daims H."/>
        </authorList>
    </citation>
    <scope>NUCLEOTIDE SEQUENCE [LARGE SCALE GENOMIC DNA]</scope>
</reference>
<keyword evidence="5" id="KW-0812">Transmembrane</keyword>
<dbReference type="SUPFAM" id="SSF158472">
    <property type="entry name" value="HAMP domain-like"/>
    <property type="match status" value="1"/>
</dbReference>
<dbReference type="CDD" id="cd06225">
    <property type="entry name" value="HAMP"/>
    <property type="match status" value="1"/>
</dbReference>
<keyword evidence="1 3" id="KW-0807">Transducer</keyword>
<dbReference type="PANTHER" id="PTHR32089">
    <property type="entry name" value="METHYL-ACCEPTING CHEMOTAXIS PROTEIN MCPB"/>
    <property type="match status" value="1"/>
</dbReference>
<dbReference type="SUPFAM" id="SSF58104">
    <property type="entry name" value="Methyl-accepting chemotaxis protein (MCP) signaling domain"/>
    <property type="match status" value="1"/>
</dbReference>
<proteinExistence type="inferred from homology"/>
<dbReference type="Pfam" id="PF00015">
    <property type="entry name" value="MCPsignal"/>
    <property type="match status" value="1"/>
</dbReference>
<dbReference type="InterPro" id="IPR021796">
    <property type="entry name" value="Tll0287-like_dom"/>
</dbReference>
<accession>A0A7T0C2Z5</accession>
<dbReference type="PANTHER" id="PTHR32089:SF112">
    <property type="entry name" value="LYSOZYME-LIKE PROTEIN-RELATED"/>
    <property type="match status" value="1"/>
</dbReference>
<dbReference type="InterPro" id="IPR004089">
    <property type="entry name" value="MCPsignal_dom"/>
</dbReference>
<feature type="domain" description="Methyl-accepting transducer" evidence="6">
    <location>
        <begin position="567"/>
        <end position="796"/>
    </location>
</feature>